<name>A0ABZ1BLB1_9FIRM</name>
<keyword evidence="2" id="KW-1185">Reference proteome</keyword>
<protein>
    <submittedName>
        <fullName evidence="1">DUF763 domain-containing protein</fullName>
    </submittedName>
</protein>
<reference evidence="2" key="1">
    <citation type="submission" date="2023-12" db="EMBL/GenBank/DDBJ databases">
        <title>Novel isolates from deep terrestrial aquifers shed light on the physiology and ecology of the class Limnochordia.</title>
        <authorList>
            <person name="Karnachuk O.V."/>
            <person name="Lukina A.P."/>
            <person name="Avakyan M.R."/>
            <person name="Kadnikov V."/>
            <person name="Begmatov S."/>
            <person name="Beletsky A.V."/>
            <person name="Mardanov A.V."/>
            <person name="Ravin N.V."/>
        </authorList>
    </citation>
    <scope>NUCLEOTIDE SEQUENCE [LARGE SCALE GENOMIC DNA]</scope>
    <source>
        <strain evidence="2">LN</strain>
    </source>
</reference>
<dbReference type="EMBL" id="CP141614">
    <property type="protein sequence ID" value="WRP13534.1"/>
    <property type="molecule type" value="Genomic_DNA"/>
</dbReference>
<dbReference type="InterPro" id="IPR008482">
    <property type="entry name" value="DUF763"/>
</dbReference>
<accession>A0ABZ1BLB1</accession>
<sequence>MAGRTGTASLPLHGGRCPPWLFDRMKRLGAAMVEAMVEEWGPDEVLRRLADPFWFQSLGSVLGYDWHSSGVTTVVCGALKEGLQGHMGRLGLFVCGGKGGTSRRTPHEIARHVEEASLALDAASLAYASRMAAKVDSAAVQDGHTLYHHTFFFTASGRWCVVQQGMNERTGWARRYHWLSETVRAFTEEPHAAVLGVRQRSGVLNLVAAESAAARAASVELASRDVGWWRRELGRLQTRHLAMPAGHAIADTPQLERALDALYRAAPTGFEQVLATPGVGPRTIRALAMVAEVVYGARPSYRDPVRYAFAHGGKDGIPFPVDRELYDRTIAVWRRAVRLARLGRRERLDSLRRLAEMERWGEAP</sequence>
<dbReference type="PANTHER" id="PTHR38597:SF1">
    <property type="entry name" value="BLL3834 PROTEIN"/>
    <property type="match status" value="1"/>
</dbReference>
<dbReference type="RefSeq" id="WP_324667779.1">
    <property type="nucleotide sequence ID" value="NZ_CP141614.1"/>
</dbReference>
<dbReference type="PANTHER" id="PTHR38597">
    <property type="entry name" value="BLL3834 PROTEIN"/>
    <property type="match status" value="1"/>
</dbReference>
<evidence type="ECO:0000313" key="2">
    <source>
        <dbReference type="Proteomes" id="UP001333102"/>
    </source>
</evidence>
<organism evidence="1 2">
    <name type="scientific">Geochorda subterranea</name>
    <dbReference type="NCBI Taxonomy" id="3109564"/>
    <lineage>
        <taxon>Bacteria</taxon>
        <taxon>Bacillati</taxon>
        <taxon>Bacillota</taxon>
        <taxon>Limnochordia</taxon>
        <taxon>Limnochordales</taxon>
        <taxon>Geochordaceae</taxon>
        <taxon>Geochorda</taxon>
    </lineage>
</organism>
<evidence type="ECO:0000313" key="1">
    <source>
        <dbReference type="EMBL" id="WRP13534.1"/>
    </source>
</evidence>
<dbReference type="Pfam" id="PF05559">
    <property type="entry name" value="DUF763"/>
    <property type="match status" value="1"/>
</dbReference>
<dbReference type="Proteomes" id="UP001333102">
    <property type="component" value="Chromosome"/>
</dbReference>
<gene>
    <name evidence="1" type="ORF">VLY81_08720</name>
</gene>
<proteinExistence type="predicted"/>